<proteinExistence type="inferred from homology"/>
<accession>A0A7E5WZT1</accession>
<comment type="similarity">
    <text evidence="2">Belongs to the UPF0669 family.</text>
</comment>
<evidence type="ECO:0000313" key="7">
    <source>
        <dbReference type="Proteomes" id="UP000322000"/>
    </source>
</evidence>
<evidence type="ECO:0000313" key="8">
    <source>
        <dbReference type="RefSeq" id="XP_026745737.1"/>
    </source>
</evidence>
<dbReference type="OrthoDB" id="10046613at2759"/>
<evidence type="ECO:0000256" key="4">
    <source>
        <dbReference type="ARBA" id="ARBA00022729"/>
    </source>
</evidence>
<feature type="chain" id="PRO_5028982863" evidence="6">
    <location>
        <begin position="21"/>
        <end position="191"/>
    </location>
</feature>
<protein>
    <submittedName>
        <fullName evidence="8">UPF0669 protein C6orf120 homolog isoform X1</fullName>
    </submittedName>
</protein>
<keyword evidence="3" id="KW-0964">Secreted</keyword>
<keyword evidence="4 6" id="KW-0732">Signal</keyword>
<dbReference type="PANTHER" id="PTHR31703">
    <property type="entry name" value="UPF0669 PROTEIN C6ORF120"/>
    <property type="match status" value="1"/>
</dbReference>
<feature type="signal peptide" evidence="6">
    <location>
        <begin position="1"/>
        <end position="20"/>
    </location>
</feature>
<dbReference type="KEGG" id="tnl:113507082"/>
<evidence type="ECO:0000256" key="5">
    <source>
        <dbReference type="ARBA" id="ARBA00023180"/>
    </source>
</evidence>
<dbReference type="GO" id="GO:0005576">
    <property type="term" value="C:extracellular region"/>
    <property type="evidence" value="ECO:0007669"/>
    <property type="project" value="UniProtKB-SubCell"/>
</dbReference>
<dbReference type="GeneID" id="113507082"/>
<dbReference type="PANTHER" id="PTHR31703:SF2">
    <property type="entry name" value="UPF0669 PROTEIN C6ORF120"/>
    <property type="match status" value="1"/>
</dbReference>
<evidence type="ECO:0000256" key="1">
    <source>
        <dbReference type="ARBA" id="ARBA00004613"/>
    </source>
</evidence>
<sequence>MRREFIFGLLGFVSVSTISSLLSGSTQLDPDKQLLDWEVGVVEAGNFTYWMSGYPGYGLIIELTSLTGDADLYVGDMLRPGYEPEKNNFSSITCGPDMVHVPASFPRPVGIGVFGHWSHQLSEYSIQVFWDTSAVLSEHQMRLMDKMNGVVVEQETKVREKPVPRKADEQPKTRFLKFTSFLDMVFEMFVL</sequence>
<dbReference type="Proteomes" id="UP000322000">
    <property type="component" value="Unplaced"/>
</dbReference>
<gene>
    <name evidence="8" type="primary">LOC113507082</name>
</gene>
<evidence type="ECO:0000256" key="6">
    <source>
        <dbReference type="SAM" id="SignalP"/>
    </source>
</evidence>
<dbReference type="InterPro" id="IPR031420">
    <property type="entry name" value="UPF0669"/>
</dbReference>
<evidence type="ECO:0000256" key="2">
    <source>
        <dbReference type="ARBA" id="ARBA00008960"/>
    </source>
</evidence>
<dbReference type="InParanoid" id="A0A7E5WZT1"/>
<reference evidence="8" key="1">
    <citation type="submission" date="2025-08" db="UniProtKB">
        <authorList>
            <consortium name="RefSeq"/>
        </authorList>
    </citation>
    <scope>IDENTIFICATION</scope>
</reference>
<dbReference type="RefSeq" id="XP_026745737.1">
    <property type="nucleotide sequence ID" value="XM_026889936.1"/>
</dbReference>
<keyword evidence="7" id="KW-1185">Reference proteome</keyword>
<comment type="subcellular location">
    <subcellularLocation>
        <location evidence="1">Secreted</location>
    </subcellularLocation>
</comment>
<dbReference type="AlphaFoldDB" id="A0A7E5WZT1"/>
<evidence type="ECO:0000256" key="3">
    <source>
        <dbReference type="ARBA" id="ARBA00022525"/>
    </source>
</evidence>
<organism evidence="7 8">
    <name type="scientific">Trichoplusia ni</name>
    <name type="common">Cabbage looper</name>
    <dbReference type="NCBI Taxonomy" id="7111"/>
    <lineage>
        <taxon>Eukaryota</taxon>
        <taxon>Metazoa</taxon>
        <taxon>Ecdysozoa</taxon>
        <taxon>Arthropoda</taxon>
        <taxon>Hexapoda</taxon>
        <taxon>Insecta</taxon>
        <taxon>Pterygota</taxon>
        <taxon>Neoptera</taxon>
        <taxon>Endopterygota</taxon>
        <taxon>Lepidoptera</taxon>
        <taxon>Glossata</taxon>
        <taxon>Ditrysia</taxon>
        <taxon>Noctuoidea</taxon>
        <taxon>Noctuidae</taxon>
        <taxon>Plusiinae</taxon>
        <taxon>Trichoplusia</taxon>
    </lineage>
</organism>
<keyword evidence="5" id="KW-0325">Glycoprotein</keyword>
<dbReference type="Pfam" id="PF17065">
    <property type="entry name" value="UPF0669"/>
    <property type="match status" value="1"/>
</dbReference>
<name>A0A7E5WZT1_TRINI</name>